<evidence type="ECO:0000313" key="1">
    <source>
        <dbReference type="EMBL" id="TEU34716.1"/>
    </source>
</evidence>
<sequence>METLPFLLRRHLAAVFHGIEKIDTVAYKNRTFLTHPTRLTCVQHGFGMRHDAREPENQEEHIV</sequence>
<dbReference type="RefSeq" id="WP_134257716.1">
    <property type="nucleotide sequence ID" value="NZ_CADEUZ010000031.1"/>
</dbReference>
<dbReference type="AlphaFoldDB" id="A0AAQ1YRD7"/>
<evidence type="ECO:0000313" key="2">
    <source>
        <dbReference type="Proteomes" id="UP000298234"/>
    </source>
</evidence>
<gene>
    <name evidence="1" type="ORF">E3D37_38600</name>
</gene>
<dbReference type="EMBL" id="SNSQ01000072">
    <property type="protein sequence ID" value="TEU34716.1"/>
    <property type="molecule type" value="Genomic_DNA"/>
</dbReference>
<proteinExistence type="predicted"/>
<protein>
    <submittedName>
        <fullName evidence="1">Uncharacterized protein</fullName>
    </submittedName>
</protein>
<dbReference type="Proteomes" id="UP000298234">
    <property type="component" value="Unassembled WGS sequence"/>
</dbReference>
<comment type="caution">
    <text evidence="1">The sequence shown here is derived from an EMBL/GenBank/DDBJ whole genome shotgun (WGS) entry which is preliminary data.</text>
</comment>
<accession>A0AAQ1YRD7</accession>
<organism evidence="1 2">
    <name type="scientific">Burkholderia cepacia</name>
    <name type="common">Pseudomonas cepacia</name>
    <dbReference type="NCBI Taxonomy" id="292"/>
    <lineage>
        <taxon>Bacteria</taxon>
        <taxon>Pseudomonadati</taxon>
        <taxon>Pseudomonadota</taxon>
        <taxon>Betaproteobacteria</taxon>
        <taxon>Burkholderiales</taxon>
        <taxon>Burkholderiaceae</taxon>
        <taxon>Burkholderia</taxon>
        <taxon>Burkholderia cepacia complex</taxon>
    </lineage>
</organism>
<name>A0AAQ1YRD7_BURCE</name>
<reference evidence="1 2" key="1">
    <citation type="submission" date="2019-03" db="EMBL/GenBank/DDBJ databases">
        <title>Burkholderia cepacia outbreak.</title>
        <authorList>
            <person name="Farzana R."/>
            <person name="Walsh T.R."/>
        </authorList>
    </citation>
    <scope>NUCLEOTIDE SEQUENCE [LARGE SCALE GENOMIC DNA]</scope>
    <source>
        <strain evidence="2">d13</strain>
    </source>
</reference>